<dbReference type="OrthoDB" id="10266696at2759"/>
<dbReference type="PANTHER" id="PTHR45705:SF1">
    <property type="entry name" value="FI20236P1"/>
    <property type="match status" value="1"/>
</dbReference>
<name>K2N141_TRYCR</name>
<dbReference type="InterPro" id="IPR001164">
    <property type="entry name" value="ArfGAP_dom"/>
</dbReference>
<dbReference type="FunFam" id="1.10.220.150:FF:000009">
    <property type="entry name" value="stromal membrane-associated protein 1 isoform X1"/>
    <property type="match status" value="1"/>
</dbReference>
<dbReference type="SUPFAM" id="SSF57863">
    <property type="entry name" value="ArfGap/RecO-like zinc finger"/>
    <property type="match status" value="1"/>
</dbReference>
<dbReference type="AlphaFoldDB" id="K2N141"/>
<evidence type="ECO:0000256" key="1">
    <source>
        <dbReference type="ARBA" id="ARBA00022468"/>
    </source>
</evidence>
<dbReference type="InterPro" id="IPR037278">
    <property type="entry name" value="ARFGAP/RecO"/>
</dbReference>
<protein>
    <recommendedName>
        <fullName evidence="8">Arf-GAP domain-containing protein</fullName>
    </recommendedName>
</protein>
<accession>K2N141</accession>
<evidence type="ECO:0000256" key="6">
    <source>
        <dbReference type="SAM" id="MobiDB-lite"/>
    </source>
</evidence>
<keyword evidence="7" id="KW-1133">Transmembrane helix</keyword>
<dbReference type="Pfam" id="PF01412">
    <property type="entry name" value="ArfGap"/>
    <property type="match status" value="1"/>
</dbReference>
<keyword evidence="1" id="KW-0343">GTPase activation</keyword>
<dbReference type="InterPro" id="IPR051718">
    <property type="entry name" value="ARF_GTPase-activating"/>
</dbReference>
<keyword evidence="2" id="KW-0479">Metal-binding</keyword>
<evidence type="ECO:0000256" key="3">
    <source>
        <dbReference type="ARBA" id="ARBA00022771"/>
    </source>
</evidence>
<dbReference type="GO" id="GO:0005096">
    <property type="term" value="F:GTPase activator activity"/>
    <property type="evidence" value="ECO:0007669"/>
    <property type="project" value="UniProtKB-KW"/>
</dbReference>
<dbReference type="SMART" id="SM00105">
    <property type="entry name" value="ArfGap"/>
    <property type="match status" value="1"/>
</dbReference>
<proteinExistence type="predicted"/>
<dbReference type="GO" id="GO:0008270">
    <property type="term" value="F:zinc ion binding"/>
    <property type="evidence" value="ECO:0007669"/>
    <property type="project" value="UniProtKB-KW"/>
</dbReference>
<evidence type="ECO:0000256" key="5">
    <source>
        <dbReference type="PROSITE-ProRule" id="PRU00288"/>
    </source>
</evidence>
<reference evidence="9 10" key="1">
    <citation type="journal article" date="2012" name="BMC Genomics">
        <title>Comparative genomic analysis of human infective Trypanosoma cruzi lineages with the bat-restricted subspecies T. cruzi marinkellei.</title>
        <authorList>
            <person name="Franzen O."/>
            <person name="Talavera-Lopez C."/>
            <person name="Ochaya S."/>
            <person name="Butler C.E."/>
            <person name="Messenger L.A."/>
            <person name="Lewis M.D."/>
            <person name="Llewellyn M.S."/>
            <person name="Marinkelle C.J."/>
            <person name="Tyler K.M."/>
            <person name="Miles M.A."/>
            <person name="Andersson B."/>
        </authorList>
    </citation>
    <scope>NUCLEOTIDE SEQUENCE [LARGE SCALE GENOMIC DNA]</scope>
    <source>
        <strain evidence="9 10">B7</strain>
    </source>
</reference>
<keyword evidence="4" id="KW-0862">Zinc</keyword>
<feature type="region of interest" description="Disordered" evidence="6">
    <location>
        <begin position="100"/>
        <end position="139"/>
    </location>
</feature>
<feature type="compositionally biased region" description="Basic and acidic residues" evidence="6">
    <location>
        <begin position="100"/>
        <end position="110"/>
    </location>
</feature>
<gene>
    <name evidence="9" type="ORF">MOQ_003024</name>
</gene>
<feature type="transmembrane region" description="Helical" evidence="7">
    <location>
        <begin position="52"/>
        <end position="72"/>
    </location>
</feature>
<evidence type="ECO:0000259" key="8">
    <source>
        <dbReference type="PROSITE" id="PS50115"/>
    </source>
</evidence>
<keyword evidence="10" id="KW-1185">Reference proteome</keyword>
<dbReference type="Proteomes" id="UP000007350">
    <property type="component" value="Unassembled WGS sequence"/>
</dbReference>
<evidence type="ECO:0000256" key="7">
    <source>
        <dbReference type="SAM" id="Phobius"/>
    </source>
</evidence>
<evidence type="ECO:0000313" key="10">
    <source>
        <dbReference type="Proteomes" id="UP000007350"/>
    </source>
</evidence>
<dbReference type="PROSITE" id="PS50115">
    <property type="entry name" value="ARFGAP"/>
    <property type="match status" value="1"/>
</dbReference>
<sequence length="369" mass="42771">MDMKRLLRFAHGYVIDAIKRESTAYTQMYGCVVMHEPCCRVGDVDFHVMRVLWFHFCFLLLLLSCSVFSIPLSSPDCVFSLLDCGRFTWSSRPFYARQKMPEEKDHGRREKKEKHHRNRHRKGHKEKVSSSLVEAAEEEEDWDANRERLERICQIPPNNICNDCNNNGTRWASVNHGVFLCIRCSGIHRSLGVHVSKIKSTNMDKWRATEVALMEAIGNQRGKSLYEARLPKGMKTLTGAESELTLKTFITQKYQEKAFALENVNEVLRQYYKQTRYGKQPRKHDTKDYKMVREQENAAKEGSASQQEDTMKALYGVNAEAISKKSRKTRPVHGIFGLVNVSPEEYDERRRELLAHFRTGELWPTTAAT</sequence>
<feature type="compositionally biased region" description="Basic residues" evidence="6">
    <location>
        <begin position="111"/>
        <end position="125"/>
    </location>
</feature>
<dbReference type="InterPro" id="IPR038508">
    <property type="entry name" value="ArfGAP_dom_sf"/>
</dbReference>
<dbReference type="PANTHER" id="PTHR45705">
    <property type="entry name" value="FI20236P1"/>
    <property type="match status" value="1"/>
</dbReference>
<dbReference type="GO" id="GO:0005737">
    <property type="term" value="C:cytoplasm"/>
    <property type="evidence" value="ECO:0007669"/>
    <property type="project" value="TreeGrafter"/>
</dbReference>
<evidence type="ECO:0000313" key="9">
    <source>
        <dbReference type="EMBL" id="EKF33115.1"/>
    </source>
</evidence>
<keyword evidence="3 5" id="KW-0863">Zinc-finger</keyword>
<dbReference type="EMBL" id="AHKC01009422">
    <property type="protein sequence ID" value="EKF33115.1"/>
    <property type="molecule type" value="Genomic_DNA"/>
</dbReference>
<evidence type="ECO:0000256" key="2">
    <source>
        <dbReference type="ARBA" id="ARBA00022723"/>
    </source>
</evidence>
<comment type="caution">
    <text evidence="9">The sequence shown here is derived from an EMBL/GenBank/DDBJ whole genome shotgun (WGS) entry which is preliminary data.</text>
</comment>
<dbReference type="PRINTS" id="PR00405">
    <property type="entry name" value="REVINTRACTNG"/>
</dbReference>
<keyword evidence="7" id="KW-0812">Transmembrane</keyword>
<organism evidence="9 10">
    <name type="scientific">Trypanosoma cruzi marinkellei</name>
    <dbReference type="NCBI Taxonomy" id="85056"/>
    <lineage>
        <taxon>Eukaryota</taxon>
        <taxon>Discoba</taxon>
        <taxon>Euglenozoa</taxon>
        <taxon>Kinetoplastea</taxon>
        <taxon>Metakinetoplastina</taxon>
        <taxon>Trypanosomatida</taxon>
        <taxon>Trypanosomatidae</taxon>
        <taxon>Trypanosoma</taxon>
        <taxon>Schizotrypanum</taxon>
    </lineage>
</organism>
<keyword evidence="7" id="KW-0472">Membrane</keyword>
<evidence type="ECO:0000256" key="4">
    <source>
        <dbReference type="ARBA" id="ARBA00022833"/>
    </source>
</evidence>
<feature type="domain" description="Arf-GAP" evidence="8">
    <location>
        <begin position="146"/>
        <end position="267"/>
    </location>
</feature>
<dbReference type="Gene3D" id="1.10.220.150">
    <property type="entry name" value="Arf GTPase activating protein"/>
    <property type="match status" value="1"/>
</dbReference>
<dbReference type="CDD" id="cd08204">
    <property type="entry name" value="ArfGap"/>
    <property type="match status" value="1"/>
</dbReference>